<evidence type="ECO:0000313" key="1">
    <source>
        <dbReference type="EMBL" id="KAH9364923.1"/>
    </source>
</evidence>
<comment type="caution">
    <text evidence="1">The sequence shown here is derived from an EMBL/GenBank/DDBJ whole genome shotgun (WGS) entry which is preliminary data.</text>
</comment>
<evidence type="ECO:0008006" key="3">
    <source>
        <dbReference type="Google" id="ProtNLM"/>
    </source>
</evidence>
<dbReference type="EMBL" id="JABSTR010000003">
    <property type="protein sequence ID" value="KAH9364923.1"/>
    <property type="molecule type" value="Genomic_DNA"/>
</dbReference>
<evidence type="ECO:0000313" key="2">
    <source>
        <dbReference type="Proteomes" id="UP000821853"/>
    </source>
</evidence>
<protein>
    <recommendedName>
        <fullName evidence="3">SMB domain-containing protein</fullName>
    </recommendedName>
</protein>
<sequence length="645" mass="71567">MSPFVTNSLLPLHHNVPGLALNGIMEEEEILQLNRLRNAGGQSSPIATMAPVALTGNEKNSSALHQSYRGKHSLGSSRINTPTSCCLLSWGQRQDTAKETIRGSDPPGPATAAVATPILRGGWTLWPIATTFTCRVVIVFLLALCVGPSFGKDACEVTASSLAPKPHELIAERVSAGLDQSHCLDQCNMNGIKPNMCTCRASGQECRDEGDCCANLFFEEVRRPRLSCVPAFGRDLLAVVRCPESWSPASHVDETKSRCEDEKRKNLELSYLDDLPVLSLRSGVLYRNAYCASCNGDTRNLRPWELVLKCSHRDATEALKNGTATDIRYDSSRKGLQFYFGVKKRLAGCAIAIKEMQDPGFAEKLNVTQCNQRPLVMTCPEDYSNADVRVKCHSYASMVENTDTRILYRNLHCALCNGVSPKDLRCHSIAQLGPDTADPLYAGPSYAIVVDLPHSSMGAPYVIIMEFSNWQAAALPEAPMKNVCGRDELHDPVSNDCVKCGCPADVCVKRDDCHWTRVTNDKVHVREDSLLVINSSSEELEPDRWHRDGLKRRDGLRVNDGRRHSVKASGIRRRVINNTAAYIRGVPYPARNRVRVAAETENWACKTRTFPRPFSSGGPRFVRRRRASFDTWLYFLPRVFGCVPR</sequence>
<proteinExistence type="predicted"/>
<dbReference type="OrthoDB" id="6506272at2759"/>
<dbReference type="InterPro" id="IPR053231">
    <property type="entry name" value="GPCR_LN-TM7"/>
</dbReference>
<accession>A0A9J6FQ16</accession>
<name>A0A9J6FQ16_HAELO</name>
<organism evidence="1 2">
    <name type="scientific">Haemaphysalis longicornis</name>
    <name type="common">Bush tick</name>
    <dbReference type="NCBI Taxonomy" id="44386"/>
    <lineage>
        <taxon>Eukaryota</taxon>
        <taxon>Metazoa</taxon>
        <taxon>Ecdysozoa</taxon>
        <taxon>Arthropoda</taxon>
        <taxon>Chelicerata</taxon>
        <taxon>Arachnida</taxon>
        <taxon>Acari</taxon>
        <taxon>Parasitiformes</taxon>
        <taxon>Ixodida</taxon>
        <taxon>Ixodoidea</taxon>
        <taxon>Ixodidae</taxon>
        <taxon>Haemaphysalinae</taxon>
        <taxon>Haemaphysalis</taxon>
    </lineage>
</organism>
<dbReference type="PANTHER" id="PTHR45902">
    <property type="entry name" value="LATROPHILIN RECEPTOR-LIKE PROTEIN A"/>
    <property type="match status" value="1"/>
</dbReference>
<gene>
    <name evidence="1" type="ORF">HPB48_015693</name>
</gene>
<dbReference type="Proteomes" id="UP000821853">
    <property type="component" value="Unassembled WGS sequence"/>
</dbReference>
<dbReference type="PANTHER" id="PTHR45902:SF3">
    <property type="entry name" value="G-PROTEIN COUPLED RECEPTORS FAMILY 2 PROFILE 2 DOMAIN-CONTAINING PROTEIN"/>
    <property type="match status" value="1"/>
</dbReference>
<keyword evidence="2" id="KW-1185">Reference proteome</keyword>
<dbReference type="VEuPathDB" id="VectorBase:HLOH_058406"/>
<reference evidence="1 2" key="1">
    <citation type="journal article" date="2020" name="Cell">
        <title>Large-Scale Comparative Analyses of Tick Genomes Elucidate Their Genetic Diversity and Vector Capacities.</title>
        <authorList>
            <consortium name="Tick Genome and Microbiome Consortium (TIGMIC)"/>
            <person name="Jia N."/>
            <person name="Wang J."/>
            <person name="Shi W."/>
            <person name="Du L."/>
            <person name="Sun Y."/>
            <person name="Zhan W."/>
            <person name="Jiang J.F."/>
            <person name="Wang Q."/>
            <person name="Zhang B."/>
            <person name="Ji P."/>
            <person name="Bell-Sakyi L."/>
            <person name="Cui X.M."/>
            <person name="Yuan T.T."/>
            <person name="Jiang B.G."/>
            <person name="Yang W.F."/>
            <person name="Lam T.T."/>
            <person name="Chang Q.C."/>
            <person name="Ding S.J."/>
            <person name="Wang X.J."/>
            <person name="Zhu J.G."/>
            <person name="Ruan X.D."/>
            <person name="Zhao L."/>
            <person name="Wei J.T."/>
            <person name="Ye R.Z."/>
            <person name="Que T.C."/>
            <person name="Du C.H."/>
            <person name="Zhou Y.H."/>
            <person name="Cheng J.X."/>
            <person name="Dai P.F."/>
            <person name="Guo W.B."/>
            <person name="Han X.H."/>
            <person name="Huang E.J."/>
            <person name="Li L.F."/>
            <person name="Wei W."/>
            <person name="Gao Y.C."/>
            <person name="Liu J.Z."/>
            <person name="Shao H.Z."/>
            <person name="Wang X."/>
            <person name="Wang C.C."/>
            <person name="Yang T.C."/>
            <person name="Huo Q.B."/>
            <person name="Li W."/>
            <person name="Chen H.Y."/>
            <person name="Chen S.E."/>
            <person name="Zhou L.G."/>
            <person name="Ni X.B."/>
            <person name="Tian J.H."/>
            <person name="Sheng Y."/>
            <person name="Liu T."/>
            <person name="Pan Y.S."/>
            <person name="Xia L.Y."/>
            <person name="Li J."/>
            <person name="Zhao F."/>
            <person name="Cao W.C."/>
        </authorList>
    </citation>
    <scope>NUCLEOTIDE SEQUENCE [LARGE SCALE GENOMIC DNA]</scope>
    <source>
        <strain evidence="1">HaeL-2018</strain>
    </source>
</reference>
<dbReference type="AlphaFoldDB" id="A0A9J6FQ16"/>